<accession>A0ABU8N1J2</accession>
<protein>
    <submittedName>
        <fullName evidence="2">Carboxymuconolactone decarboxylase family protein</fullName>
    </submittedName>
</protein>
<dbReference type="SUPFAM" id="SSF69118">
    <property type="entry name" value="AhpD-like"/>
    <property type="match status" value="1"/>
</dbReference>
<dbReference type="InterPro" id="IPR004675">
    <property type="entry name" value="AhpD_core"/>
</dbReference>
<evidence type="ECO:0000313" key="2">
    <source>
        <dbReference type="EMBL" id="MEJ2885824.1"/>
    </source>
</evidence>
<dbReference type="InterPro" id="IPR003779">
    <property type="entry name" value="CMD-like"/>
</dbReference>
<dbReference type="RefSeq" id="WP_337712283.1">
    <property type="nucleotide sequence ID" value="NZ_JBBEGL010000001.1"/>
</dbReference>
<dbReference type="Pfam" id="PF02627">
    <property type="entry name" value="CMD"/>
    <property type="match status" value="1"/>
</dbReference>
<dbReference type="InterPro" id="IPR029032">
    <property type="entry name" value="AhpD-like"/>
</dbReference>
<name>A0ABU8N1J2_9PSEU</name>
<feature type="domain" description="Carboxymuconolactone decarboxylase-like" evidence="1">
    <location>
        <begin position="71"/>
        <end position="110"/>
    </location>
</feature>
<dbReference type="Gene3D" id="1.20.1290.10">
    <property type="entry name" value="AhpD-like"/>
    <property type="match status" value="1"/>
</dbReference>
<dbReference type="Proteomes" id="UP001370100">
    <property type="component" value="Unassembled WGS sequence"/>
</dbReference>
<dbReference type="EMBL" id="JBBEGL010000001">
    <property type="protein sequence ID" value="MEJ2885824.1"/>
    <property type="molecule type" value="Genomic_DNA"/>
</dbReference>
<keyword evidence="3" id="KW-1185">Reference proteome</keyword>
<reference evidence="2 3" key="1">
    <citation type="submission" date="2024-03" db="EMBL/GenBank/DDBJ databases">
        <title>Actinomycetospora sp. OC33-EN06, a novel actinomycete isolated from wild orchid (Aerides multiflora).</title>
        <authorList>
            <person name="Suriyachadkun C."/>
        </authorList>
    </citation>
    <scope>NUCLEOTIDE SEQUENCE [LARGE SCALE GENOMIC DNA]</scope>
    <source>
        <strain evidence="2 3">OC33-EN06</strain>
    </source>
</reference>
<proteinExistence type="predicted"/>
<comment type="caution">
    <text evidence="2">The sequence shown here is derived from an EMBL/GenBank/DDBJ whole genome shotgun (WGS) entry which is preliminary data.</text>
</comment>
<organism evidence="2 3">
    <name type="scientific">Actinomycetospora aeridis</name>
    <dbReference type="NCBI Taxonomy" id="3129231"/>
    <lineage>
        <taxon>Bacteria</taxon>
        <taxon>Bacillati</taxon>
        <taxon>Actinomycetota</taxon>
        <taxon>Actinomycetes</taxon>
        <taxon>Pseudonocardiales</taxon>
        <taxon>Pseudonocardiaceae</taxon>
        <taxon>Actinomycetospora</taxon>
    </lineage>
</organism>
<evidence type="ECO:0000313" key="3">
    <source>
        <dbReference type="Proteomes" id="UP001370100"/>
    </source>
</evidence>
<evidence type="ECO:0000259" key="1">
    <source>
        <dbReference type="Pfam" id="PF02627"/>
    </source>
</evidence>
<sequence>MTAPPAPSALLALARRPLRRAVHDARHVSPVPYRRADAPVRRVYDAVERDFGMLAPPIAVHSPAPVVMTAVWRLLRSTLLAPGTASRAAKEAVAAAVSRANRCPYCVEVHDAGLDALDGAGAHDDLAAWIDGSGPAPDAGRADLDDLLDVAATFEYLNRVVTVLLPASPLPPAAPSAVRRRALALLGSAARGAVAGRATERAPRLLADVADAAAAALPHGSAAGEDLVREVAAGARRGLTSGARPTDVTVVPGLDADAPAPVRLAVLAANAPWRVTDPVVREARADLPDRAGDAAVVALVALGAATAARLRSDARAAGAREAS</sequence>
<gene>
    <name evidence="2" type="ORF">WCD41_05135</name>
</gene>
<dbReference type="NCBIfam" id="TIGR00778">
    <property type="entry name" value="ahpD_dom"/>
    <property type="match status" value="1"/>
</dbReference>